<evidence type="ECO:0000256" key="1">
    <source>
        <dbReference type="SAM" id="Phobius"/>
    </source>
</evidence>
<keyword evidence="1" id="KW-0472">Membrane</keyword>
<proteinExistence type="predicted"/>
<keyword evidence="4" id="KW-1185">Reference proteome</keyword>
<name>A0A485LCS1_9STRA</name>
<protein>
    <submittedName>
        <fullName evidence="3">Aste57867_19167 protein</fullName>
    </submittedName>
</protein>
<feature type="transmembrane region" description="Helical" evidence="1">
    <location>
        <begin position="77"/>
        <end position="97"/>
    </location>
</feature>
<dbReference type="AlphaFoldDB" id="A0A485LCS1"/>
<gene>
    <name evidence="3" type="primary">Aste57867_19167</name>
    <name evidence="2" type="ORF">As57867_019103</name>
    <name evidence="3" type="ORF">ASTE57867_19167</name>
</gene>
<feature type="transmembrane region" description="Helical" evidence="1">
    <location>
        <begin position="238"/>
        <end position="261"/>
    </location>
</feature>
<reference evidence="2" key="2">
    <citation type="submission" date="2019-06" db="EMBL/GenBank/DDBJ databases">
        <title>Genomics analysis of Aphanomyces spp. identifies a new class of oomycete effector associated with host adaptation.</title>
        <authorList>
            <person name="Gaulin E."/>
        </authorList>
    </citation>
    <scope>NUCLEOTIDE SEQUENCE</scope>
    <source>
        <strain evidence="2">CBS 578.67</strain>
    </source>
</reference>
<evidence type="ECO:0000313" key="2">
    <source>
        <dbReference type="EMBL" id="KAF0689375.1"/>
    </source>
</evidence>
<evidence type="ECO:0000313" key="4">
    <source>
        <dbReference type="Proteomes" id="UP000332933"/>
    </source>
</evidence>
<dbReference type="EMBL" id="CAADRA010006478">
    <property type="protein sequence ID" value="VFT95889.1"/>
    <property type="molecule type" value="Genomic_DNA"/>
</dbReference>
<reference evidence="3 4" key="1">
    <citation type="submission" date="2019-03" db="EMBL/GenBank/DDBJ databases">
        <authorList>
            <person name="Gaulin E."/>
            <person name="Dumas B."/>
        </authorList>
    </citation>
    <scope>NUCLEOTIDE SEQUENCE [LARGE SCALE GENOMIC DNA]</scope>
    <source>
        <strain evidence="3">CBS 568.67</strain>
    </source>
</reference>
<organism evidence="3 4">
    <name type="scientific">Aphanomyces stellatus</name>
    <dbReference type="NCBI Taxonomy" id="120398"/>
    <lineage>
        <taxon>Eukaryota</taxon>
        <taxon>Sar</taxon>
        <taxon>Stramenopiles</taxon>
        <taxon>Oomycota</taxon>
        <taxon>Saprolegniomycetes</taxon>
        <taxon>Saprolegniales</taxon>
        <taxon>Verrucalvaceae</taxon>
        <taxon>Aphanomyces</taxon>
    </lineage>
</organism>
<dbReference type="EMBL" id="VJMH01006457">
    <property type="protein sequence ID" value="KAF0689375.1"/>
    <property type="molecule type" value="Genomic_DNA"/>
</dbReference>
<feature type="transmembrane region" description="Helical" evidence="1">
    <location>
        <begin position="44"/>
        <end position="65"/>
    </location>
</feature>
<feature type="transmembrane region" description="Helical" evidence="1">
    <location>
        <begin position="140"/>
        <end position="161"/>
    </location>
</feature>
<dbReference type="Proteomes" id="UP000332933">
    <property type="component" value="Unassembled WGS sequence"/>
</dbReference>
<sequence length="369" mass="39692">MAGTSSLLHILFVYAAKHLAHFSQYYPGALIRRLVFFTSLSQPLLGGVVDGLGFPSAFIVCYAAIGLDFLLSVVLRVSTSFPIISTFVSLVAATAIATTTTRIRRERTLLLGGLSHLPTLFSTCLAKPQRGHLDDASDPMWPFVSLGVVVLLVALAFGWRVHAAAAPLRRTQAILALNHNRSLSSLLVAQLFLALAQCATPPVRPSDLNWRPYDTVLPAVIVLPLCLWTCTERGIIRGAILLLAALLVADAATSPTLVALVDIVRRGTVAIAHTILTSQIAHQVDVPNRGVIVGLSFLAKDATWPAVHVNHVLEPTFGAAAMRLSAGALLVFSFHHIYHIDDGVDDDLVVLQSDTVVPTSRRSHHVMTP</sequence>
<keyword evidence="1" id="KW-0812">Transmembrane</keyword>
<keyword evidence="1" id="KW-1133">Transmembrane helix</keyword>
<evidence type="ECO:0000313" key="3">
    <source>
        <dbReference type="EMBL" id="VFT95889.1"/>
    </source>
</evidence>
<accession>A0A485LCS1</accession>